<accession>A0A9W6WVV1</accession>
<feature type="region of interest" description="Disordered" evidence="1">
    <location>
        <begin position="112"/>
        <end position="164"/>
    </location>
</feature>
<comment type="caution">
    <text evidence="2">The sequence shown here is derived from an EMBL/GenBank/DDBJ whole genome shotgun (WGS) entry which is preliminary data.</text>
</comment>
<proteinExistence type="predicted"/>
<evidence type="ECO:0000256" key="1">
    <source>
        <dbReference type="SAM" id="MobiDB-lite"/>
    </source>
</evidence>
<dbReference type="Proteomes" id="UP001165121">
    <property type="component" value="Unassembled WGS sequence"/>
</dbReference>
<sequence>MEILISEMNDVHKCVAVVYAIPDEFDCILGIPFFEAMQPQIDWRSRRIEGTTTKTLHWKRAEETCEPIEEGGPVIASGLRRSVEAKGPSAKRPDSCRGAALETDVKLTVEAVDDAVQKKPPSVVQGRHDDARADKGSAGDDDDTPSQRESTIGEADGSSSTKGKHNVVEKMFTMGAIDESGVQTKYIIRKTLRKFLRMKAKTADEPDFMLVLSNETIKKVARSVQRRDQPDNVGVRKHSVIWKRTGTFFRRIQLSIFSRSIKATCSVPSYPKGYQRSARLNTGSI</sequence>
<gene>
    <name evidence="2" type="ORF">Pfra01_000203300</name>
</gene>
<evidence type="ECO:0000313" key="2">
    <source>
        <dbReference type="EMBL" id="GMF19451.1"/>
    </source>
</evidence>
<name>A0A9W6WVV1_9STRA</name>
<keyword evidence="3" id="KW-1185">Reference proteome</keyword>
<evidence type="ECO:0000313" key="3">
    <source>
        <dbReference type="Proteomes" id="UP001165121"/>
    </source>
</evidence>
<dbReference type="OrthoDB" id="116129at2759"/>
<reference evidence="2" key="1">
    <citation type="submission" date="2023-04" db="EMBL/GenBank/DDBJ databases">
        <title>Phytophthora fragariaefolia NBRC 109709.</title>
        <authorList>
            <person name="Ichikawa N."/>
            <person name="Sato H."/>
            <person name="Tonouchi N."/>
        </authorList>
    </citation>
    <scope>NUCLEOTIDE SEQUENCE</scope>
    <source>
        <strain evidence="2">NBRC 109709</strain>
    </source>
</reference>
<organism evidence="2 3">
    <name type="scientific">Phytophthora fragariaefolia</name>
    <dbReference type="NCBI Taxonomy" id="1490495"/>
    <lineage>
        <taxon>Eukaryota</taxon>
        <taxon>Sar</taxon>
        <taxon>Stramenopiles</taxon>
        <taxon>Oomycota</taxon>
        <taxon>Peronosporomycetes</taxon>
        <taxon>Peronosporales</taxon>
        <taxon>Peronosporaceae</taxon>
        <taxon>Phytophthora</taxon>
    </lineage>
</organism>
<feature type="compositionally biased region" description="Basic and acidic residues" evidence="1">
    <location>
        <begin position="126"/>
        <end position="138"/>
    </location>
</feature>
<dbReference type="AlphaFoldDB" id="A0A9W6WVV1"/>
<dbReference type="EMBL" id="BSXT01000160">
    <property type="protein sequence ID" value="GMF19451.1"/>
    <property type="molecule type" value="Genomic_DNA"/>
</dbReference>
<protein>
    <submittedName>
        <fullName evidence="2">Unnamed protein product</fullName>
    </submittedName>
</protein>